<proteinExistence type="predicted"/>
<dbReference type="GO" id="GO:0000166">
    <property type="term" value="F:nucleotide binding"/>
    <property type="evidence" value="ECO:0007669"/>
    <property type="project" value="InterPro"/>
</dbReference>
<name>A0A7S3U0I0_EMIHU</name>
<dbReference type="SUPFAM" id="SSF47819">
    <property type="entry name" value="HRDC-like"/>
    <property type="match status" value="1"/>
</dbReference>
<feature type="domain" description="HRDC" evidence="2">
    <location>
        <begin position="121"/>
        <end position="201"/>
    </location>
</feature>
<dbReference type="EMBL" id="HBIR01060911">
    <property type="protein sequence ID" value="CAE0599644.1"/>
    <property type="molecule type" value="Transcribed_RNA"/>
</dbReference>
<feature type="compositionally biased region" description="Basic and acidic residues" evidence="1">
    <location>
        <begin position="223"/>
        <end position="232"/>
    </location>
</feature>
<evidence type="ECO:0000259" key="2">
    <source>
        <dbReference type="PROSITE" id="PS50967"/>
    </source>
</evidence>
<dbReference type="Gene3D" id="1.10.150.80">
    <property type="entry name" value="HRDC domain"/>
    <property type="match status" value="1"/>
</dbReference>
<accession>A0A7S3U0I0</accession>
<dbReference type="InterPro" id="IPR010997">
    <property type="entry name" value="HRDC-like_sf"/>
</dbReference>
<feature type="compositionally biased region" description="Low complexity" evidence="1">
    <location>
        <begin position="242"/>
        <end position="253"/>
    </location>
</feature>
<evidence type="ECO:0000256" key="1">
    <source>
        <dbReference type="SAM" id="MobiDB-lite"/>
    </source>
</evidence>
<dbReference type="Pfam" id="PF00570">
    <property type="entry name" value="HRDC"/>
    <property type="match status" value="1"/>
</dbReference>
<organism evidence="3">
    <name type="scientific">Emiliania huxleyi</name>
    <name type="common">Coccolithophore</name>
    <name type="synonym">Pontosphaera huxleyi</name>
    <dbReference type="NCBI Taxonomy" id="2903"/>
    <lineage>
        <taxon>Eukaryota</taxon>
        <taxon>Haptista</taxon>
        <taxon>Haptophyta</taxon>
        <taxon>Prymnesiophyceae</taxon>
        <taxon>Isochrysidales</taxon>
        <taxon>Noelaerhabdaceae</taxon>
        <taxon>Emiliania</taxon>
    </lineage>
</organism>
<dbReference type="InterPro" id="IPR002121">
    <property type="entry name" value="HRDC_dom"/>
</dbReference>
<gene>
    <name evidence="3" type="ORF">EHUX00137_LOCUS47316</name>
</gene>
<dbReference type="PROSITE" id="PS50967">
    <property type="entry name" value="HRDC"/>
    <property type="match status" value="1"/>
</dbReference>
<evidence type="ECO:0000313" key="3">
    <source>
        <dbReference type="EMBL" id="CAE0599644.1"/>
    </source>
</evidence>
<feature type="region of interest" description="Disordered" evidence="1">
    <location>
        <begin position="193"/>
        <end position="291"/>
    </location>
</feature>
<sequence length="291" mass="30889">MPEFFFFCFVAPYPGSHPSVSMSRPRPWVLGDDEVVLDRLECMCEPGGSLIQSDASTRIVAELAAQFGRTEIAIASRIENLLNPTHNAHVRIFYGAGGRVPPTPRTAPTKLAAAAPTPAVSVECSGLRAELLAYRSTEAERLGLSAFRVFTDAQLDAVLARRPITATALECIDGFGGVKSPQHGEQIVKIVKSHAPRQPAGPRRLLVDAAPNDPEAPGAAKRKLPDTGHSTDGKPQMKRSDASVGASSSAAPPRSDPKAKPPAGFASPLPTQQRRTDSFAVLGRLGFGPSR</sequence>
<reference evidence="3" key="1">
    <citation type="submission" date="2021-01" db="EMBL/GenBank/DDBJ databases">
        <authorList>
            <person name="Corre E."/>
            <person name="Pelletier E."/>
            <person name="Niang G."/>
            <person name="Scheremetjew M."/>
            <person name="Finn R."/>
            <person name="Kale V."/>
            <person name="Holt S."/>
            <person name="Cochrane G."/>
            <person name="Meng A."/>
            <person name="Brown T."/>
            <person name="Cohen L."/>
        </authorList>
    </citation>
    <scope>NUCLEOTIDE SEQUENCE</scope>
    <source>
        <strain evidence="3">379</strain>
    </source>
</reference>
<protein>
    <recommendedName>
        <fullName evidence="2">HRDC domain-containing protein</fullName>
    </recommendedName>
</protein>
<dbReference type="GO" id="GO:0003676">
    <property type="term" value="F:nucleic acid binding"/>
    <property type="evidence" value="ECO:0007669"/>
    <property type="project" value="InterPro"/>
</dbReference>
<dbReference type="AlphaFoldDB" id="A0A7S3U0I0"/>
<dbReference type="InterPro" id="IPR044876">
    <property type="entry name" value="HRDC_dom_sf"/>
</dbReference>